<protein>
    <submittedName>
        <fullName evidence="2">Uncharacterized protein</fullName>
    </submittedName>
</protein>
<reference evidence="2 3" key="1">
    <citation type="journal article" date="2016" name="Front. Microbiol.">
        <title>Genome and transcriptome sequences reveal the specific parasitism of the nematophagous Purpureocillium lilacinum 36-1.</title>
        <authorList>
            <person name="Xie J."/>
            <person name="Li S."/>
            <person name="Mo C."/>
            <person name="Xiao X."/>
            <person name="Peng D."/>
            <person name="Wang G."/>
            <person name="Xiao Y."/>
        </authorList>
    </citation>
    <scope>NUCLEOTIDE SEQUENCE [LARGE SCALE GENOMIC DNA]</scope>
    <source>
        <strain evidence="2 3">36-1</strain>
    </source>
</reference>
<organism evidence="2 3">
    <name type="scientific">Purpureocillium lilacinum</name>
    <name type="common">Paecilomyces lilacinus</name>
    <dbReference type="NCBI Taxonomy" id="33203"/>
    <lineage>
        <taxon>Eukaryota</taxon>
        <taxon>Fungi</taxon>
        <taxon>Dikarya</taxon>
        <taxon>Ascomycota</taxon>
        <taxon>Pezizomycotina</taxon>
        <taxon>Sordariomycetes</taxon>
        <taxon>Hypocreomycetidae</taxon>
        <taxon>Hypocreales</taxon>
        <taxon>Ophiocordycipitaceae</taxon>
        <taxon>Purpureocillium</taxon>
    </lineage>
</organism>
<dbReference type="AlphaFoldDB" id="A0A2U3EAN5"/>
<evidence type="ECO:0000313" key="3">
    <source>
        <dbReference type="Proteomes" id="UP000245956"/>
    </source>
</evidence>
<proteinExistence type="predicted"/>
<evidence type="ECO:0000256" key="1">
    <source>
        <dbReference type="SAM" id="MobiDB-lite"/>
    </source>
</evidence>
<dbReference type="EMBL" id="LCWV01000007">
    <property type="protein sequence ID" value="PWI71557.1"/>
    <property type="molecule type" value="Genomic_DNA"/>
</dbReference>
<sequence>MGLAVPPPAPPRSSPAGPLQAAWDRHFPLRPQRQASMCASTLHPVFFTQRLQKPIAPVVSSPHGLGSNSPVAHGYVYQEALATGNQGSKL</sequence>
<feature type="region of interest" description="Disordered" evidence="1">
    <location>
        <begin position="1"/>
        <end position="20"/>
    </location>
</feature>
<dbReference type="Proteomes" id="UP000245956">
    <property type="component" value="Unassembled WGS sequence"/>
</dbReference>
<gene>
    <name evidence="2" type="ORF">PCL_11651</name>
</gene>
<accession>A0A2U3EAN5</accession>
<name>A0A2U3EAN5_PURLI</name>
<feature type="compositionally biased region" description="Pro residues" evidence="1">
    <location>
        <begin position="1"/>
        <end position="13"/>
    </location>
</feature>
<evidence type="ECO:0000313" key="2">
    <source>
        <dbReference type="EMBL" id="PWI71557.1"/>
    </source>
</evidence>
<comment type="caution">
    <text evidence="2">The sequence shown here is derived from an EMBL/GenBank/DDBJ whole genome shotgun (WGS) entry which is preliminary data.</text>
</comment>